<evidence type="ECO:0000259" key="5">
    <source>
        <dbReference type="PROSITE" id="PS50977"/>
    </source>
</evidence>
<evidence type="ECO:0000256" key="4">
    <source>
        <dbReference type="PROSITE-ProRule" id="PRU00335"/>
    </source>
</evidence>
<keyword evidence="7" id="KW-1185">Reference proteome</keyword>
<proteinExistence type="predicted"/>
<gene>
    <name evidence="6" type="ORF">E1298_34295</name>
</gene>
<dbReference type="SUPFAM" id="SSF48498">
    <property type="entry name" value="Tetracyclin repressor-like, C-terminal domain"/>
    <property type="match status" value="1"/>
</dbReference>
<comment type="caution">
    <text evidence="6">The sequence shown here is derived from an EMBL/GenBank/DDBJ whole genome shotgun (WGS) entry which is preliminary data.</text>
</comment>
<keyword evidence="2 4" id="KW-0238">DNA-binding</keyword>
<evidence type="ECO:0000256" key="3">
    <source>
        <dbReference type="ARBA" id="ARBA00023163"/>
    </source>
</evidence>
<feature type="domain" description="HTH tetR-type" evidence="5">
    <location>
        <begin position="19"/>
        <end position="79"/>
    </location>
</feature>
<name>A0A4R5AQG4_9ACTN</name>
<dbReference type="SUPFAM" id="SSF46689">
    <property type="entry name" value="Homeodomain-like"/>
    <property type="match status" value="1"/>
</dbReference>
<evidence type="ECO:0000313" key="7">
    <source>
        <dbReference type="Proteomes" id="UP000294513"/>
    </source>
</evidence>
<protein>
    <submittedName>
        <fullName evidence="6">TetR/AcrR family transcriptional regulator</fullName>
    </submittedName>
</protein>
<feature type="DNA-binding region" description="H-T-H motif" evidence="4">
    <location>
        <begin position="42"/>
        <end position="61"/>
    </location>
</feature>
<keyword evidence="3" id="KW-0804">Transcription</keyword>
<dbReference type="GO" id="GO:0003677">
    <property type="term" value="F:DNA binding"/>
    <property type="evidence" value="ECO:0007669"/>
    <property type="project" value="UniProtKB-UniRule"/>
</dbReference>
<dbReference type="InterPro" id="IPR009057">
    <property type="entry name" value="Homeodomain-like_sf"/>
</dbReference>
<accession>A0A4R5AQG4</accession>
<evidence type="ECO:0000313" key="6">
    <source>
        <dbReference type="EMBL" id="TDD73294.1"/>
    </source>
</evidence>
<dbReference type="EMBL" id="SMKU01000263">
    <property type="protein sequence ID" value="TDD73294.1"/>
    <property type="molecule type" value="Genomic_DNA"/>
</dbReference>
<dbReference type="Pfam" id="PF00440">
    <property type="entry name" value="TetR_N"/>
    <property type="match status" value="1"/>
</dbReference>
<dbReference type="PANTHER" id="PTHR47506:SF1">
    <property type="entry name" value="HTH-TYPE TRANSCRIPTIONAL REGULATOR YJDC"/>
    <property type="match status" value="1"/>
</dbReference>
<reference evidence="6 7" key="1">
    <citation type="submission" date="2019-03" db="EMBL/GenBank/DDBJ databases">
        <title>Draft genome sequences of novel Actinobacteria.</title>
        <authorList>
            <person name="Sahin N."/>
            <person name="Ay H."/>
            <person name="Saygin H."/>
        </authorList>
    </citation>
    <scope>NUCLEOTIDE SEQUENCE [LARGE SCALE GENOMIC DNA]</scope>
    <source>
        <strain evidence="6 7">H3C3</strain>
    </source>
</reference>
<dbReference type="OrthoDB" id="4214267at2"/>
<dbReference type="AlphaFoldDB" id="A0A4R5AQG4"/>
<dbReference type="InterPro" id="IPR036271">
    <property type="entry name" value="Tet_transcr_reg_TetR-rel_C_sf"/>
</dbReference>
<dbReference type="PANTHER" id="PTHR47506">
    <property type="entry name" value="TRANSCRIPTIONAL REGULATORY PROTEIN"/>
    <property type="match status" value="1"/>
</dbReference>
<feature type="non-terminal residue" evidence="6">
    <location>
        <position position="203"/>
    </location>
</feature>
<evidence type="ECO:0000256" key="2">
    <source>
        <dbReference type="ARBA" id="ARBA00023125"/>
    </source>
</evidence>
<keyword evidence="1" id="KW-0805">Transcription regulation</keyword>
<evidence type="ECO:0000256" key="1">
    <source>
        <dbReference type="ARBA" id="ARBA00023015"/>
    </source>
</evidence>
<sequence>MKELGWPTVATETLSPSQQATRTKILDTAARLFYERGVHAVGVNEIAAEAKASKLSLYRYFPSKDALVEAMLAEHSNRIHDWLVRKTADAPDGPERVLSVFDLLLDWFARPGYHGCTVVNTVTDTRADPAIALIAQTHLARYRRLLEDRIHQAGLADPPRLARQLLLLIEGASVVVSIDGTTDAGTDARAAAKALLSTAHPQS</sequence>
<dbReference type="Gene3D" id="1.10.357.10">
    <property type="entry name" value="Tetracycline Repressor, domain 2"/>
    <property type="match status" value="1"/>
</dbReference>
<organism evidence="6 7">
    <name type="scientific">Actinomadura rubrisoli</name>
    <dbReference type="NCBI Taxonomy" id="2530368"/>
    <lineage>
        <taxon>Bacteria</taxon>
        <taxon>Bacillati</taxon>
        <taxon>Actinomycetota</taxon>
        <taxon>Actinomycetes</taxon>
        <taxon>Streptosporangiales</taxon>
        <taxon>Thermomonosporaceae</taxon>
        <taxon>Actinomadura</taxon>
    </lineage>
</organism>
<dbReference type="PRINTS" id="PR00455">
    <property type="entry name" value="HTHTETR"/>
</dbReference>
<dbReference type="PROSITE" id="PS50977">
    <property type="entry name" value="HTH_TETR_2"/>
    <property type="match status" value="1"/>
</dbReference>
<dbReference type="InterPro" id="IPR001647">
    <property type="entry name" value="HTH_TetR"/>
</dbReference>
<dbReference type="Proteomes" id="UP000294513">
    <property type="component" value="Unassembled WGS sequence"/>
</dbReference>